<dbReference type="PANTHER" id="PTHR36091:SF1">
    <property type="entry name" value="ALTERED INHERITANCE OF MITOCHONDRIA PROTEIN 9, MITOCHONDRIAL"/>
    <property type="match status" value="1"/>
</dbReference>
<dbReference type="InterPro" id="IPR011009">
    <property type="entry name" value="Kinase-like_dom_sf"/>
</dbReference>
<dbReference type="SUPFAM" id="SSF56112">
    <property type="entry name" value="Protein kinase-like (PK-like)"/>
    <property type="match status" value="1"/>
</dbReference>
<evidence type="ECO:0000313" key="8">
    <source>
        <dbReference type="EMBL" id="SCU92488.1"/>
    </source>
</evidence>
<reference evidence="8 9" key="1">
    <citation type="submission" date="2016-03" db="EMBL/GenBank/DDBJ databases">
        <authorList>
            <person name="Devillers H."/>
        </authorList>
    </citation>
    <scope>NUCLEOTIDE SEQUENCE [LARGE SCALE GENOMIC DNA]</scope>
    <source>
        <strain evidence="8">CBS 11717</strain>
    </source>
</reference>
<evidence type="ECO:0000256" key="1">
    <source>
        <dbReference type="ARBA" id="ARBA00004173"/>
    </source>
</evidence>
<protein>
    <recommendedName>
        <fullName evidence="3">Altered inheritance of mitochondria protein 9, mitochondrial</fullName>
    </recommendedName>
    <alternativeName>
        <fullName evidence="6">Found in mitochondrial proteome protein 29</fullName>
    </alternativeName>
</protein>
<keyword evidence="9" id="KW-1185">Reference proteome</keyword>
<proteinExistence type="inferred from homology"/>
<evidence type="ECO:0000256" key="7">
    <source>
        <dbReference type="SAM" id="MobiDB-lite"/>
    </source>
</evidence>
<evidence type="ECO:0000256" key="2">
    <source>
        <dbReference type="ARBA" id="ARBA00005543"/>
    </source>
</evidence>
<evidence type="ECO:0000313" key="9">
    <source>
        <dbReference type="Proteomes" id="UP000191024"/>
    </source>
</evidence>
<accession>A0A1G4JP35</accession>
<gene>
    <name evidence="8" type="ORF">LAMI_0E10704G</name>
</gene>
<sequence length="620" mass="70849">MRGSLNLRLASGLGRVSFAHVRLNRPGWARFSSSKPNDKPEETFTKLSDENDPQRNAFFQYSWGSWLKNDKLEKSKRETRFSIEGLNDVLSELYNQSRILAKSEEAEIPPPKFHRNLTVTLPHNLSVKNIGVVNPNEKVQIKTMASIHEGKHHRIYKIDTNAGKPFILRIPYALDGETNLAERLKSEVATMDFADLKLGLKVPKVYCYAAYSTNPIRQPFILEEFIEGELLMRQWSPLEEDAADGKSHIDKLNKVIEPLSEFQSRLLETEFTSYGSLYFAKDFSQTNEIAYEGETRPDLKNRWRVGPSTERCYWNKGSALSTEALKKFTGPWKADQPTAMIKALAELEVESAKARLALIEAGSSPEVADKSLLENQIRTYEDLAKASASLFNTNSSAIPNIKELFKPRLYHPDLDPMNMIVGKDGTSYLLDFESCCIKPFILQNCSQYVAYDGPKIYDLKEDVEGYEELNDAQKEQYKFMYKRTRNQHLWEAALNKNQSKLISAVAPPIKLLRCPYINCIERKNDDEYLLVEEALVQLKEVWDVFAKNKLVNAPEFPISYSDKQLEHHTNSLNSFHEKLISSPFAATQGWIPQDMFDNLVKAEMLVKDKDGNYAVNIGKQ</sequence>
<keyword evidence="4" id="KW-0809">Transit peptide</keyword>
<name>A0A1G4JP35_9SACH</name>
<dbReference type="EMBL" id="LT598465">
    <property type="protein sequence ID" value="SCU92488.1"/>
    <property type="molecule type" value="Genomic_DNA"/>
</dbReference>
<evidence type="ECO:0000256" key="3">
    <source>
        <dbReference type="ARBA" id="ARBA00016197"/>
    </source>
</evidence>
<dbReference type="OrthoDB" id="2968323at2759"/>
<dbReference type="Proteomes" id="UP000191024">
    <property type="component" value="Chromosome E"/>
</dbReference>
<dbReference type="AlphaFoldDB" id="A0A1G4JP35"/>
<feature type="region of interest" description="Disordered" evidence="7">
    <location>
        <begin position="29"/>
        <end position="49"/>
    </location>
</feature>
<evidence type="ECO:0000256" key="5">
    <source>
        <dbReference type="ARBA" id="ARBA00023128"/>
    </source>
</evidence>
<comment type="subcellular location">
    <subcellularLocation>
        <location evidence="1">Mitochondrion</location>
    </subcellularLocation>
</comment>
<organism evidence="8 9">
    <name type="scientific">Lachancea mirantina</name>
    <dbReference type="NCBI Taxonomy" id="1230905"/>
    <lineage>
        <taxon>Eukaryota</taxon>
        <taxon>Fungi</taxon>
        <taxon>Dikarya</taxon>
        <taxon>Ascomycota</taxon>
        <taxon>Saccharomycotina</taxon>
        <taxon>Saccharomycetes</taxon>
        <taxon>Saccharomycetales</taxon>
        <taxon>Saccharomycetaceae</taxon>
        <taxon>Lachancea</taxon>
    </lineage>
</organism>
<feature type="compositionally biased region" description="Basic and acidic residues" evidence="7">
    <location>
        <begin position="36"/>
        <end position="49"/>
    </location>
</feature>
<comment type="similarity">
    <text evidence="2">Belongs to the AIM9 family.</text>
</comment>
<keyword evidence="5" id="KW-0496">Mitochondrion</keyword>
<dbReference type="PANTHER" id="PTHR36091">
    <property type="entry name" value="ALTERED INHERITANCE OF MITOCHONDRIA PROTEIN 9, MITOCHONDRIAL"/>
    <property type="match status" value="1"/>
</dbReference>
<dbReference type="STRING" id="1230905.A0A1G4JP35"/>
<evidence type="ECO:0000256" key="4">
    <source>
        <dbReference type="ARBA" id="ARBA00022946"/>
    </source>
</evidence>
<dbReference type="InterPro" id="IPR051035">
    <property type="entry name" value="Mito_inheritance_9"/>
</dbReference>
<evidence type="ECO:0000256" key="6">
    <source>
        <dbReference type="ARBA" id="ARBA00031849"/>
    </source>
</evidence>
<dbReference type="GO" id="GO:0005739">
    <property type="term" value="C:mitochondrion"/>
    <property type="evidence" value="ECO:0007669"/>
    <property type="project" value="UniProtKB-SubCell"/>
</dbReference>